<dbReference type="Gene3D" id="3.40.50.2300">
    <property type="match status" value="1"/>
</dbReference>
<keyword evidence="2" id="KW-0238">DNA-binding</keyword>
<evidence type="ECO:0000313" key="6">
    <source>
        <dbReference type="EMBL" id="MCP8937231.1"/>
    </source>
</evidence>
<dbReference type="InterPro" id="IPR051015">
    <property type="entry name" value="EvgA-like"/>
</dbReference>
<name>A0ABT1L703_9HYPH</name>
<gene>
    <name evidence="6" type="ORF">NK718_01775</name>
</gene>
<dbReference type="PANTHER" id="PTHR45566">
    <property type="entry name" value="HTH-TYPE TRANSCRIPTIONAL REGULATOR YHJB-RELATED"/>
    <property type="match status" value="1"/>
</dbReference>
<reference evidence="6 7" key="1">
    <citation type="submission" date="2022-07" db="EMBL/GenBank/DDBJ databases">
        <authorList>
            <person name="Li W.-J."/>
            <person name="Deng Q.-Q."/>
        </authorList>
    </citation>
    <scope>NUCLEOTIDE SEQUENCE [LARGE SCALE GENOMIC DNA]</scope>
    <source>
        <strain evidence="6 7">SYSU M60028</strain>
    </source>
</reference>
<evidence type="ECO:0000313" key="7">
    <source>
        <dbReference type="Proteomes" id="UP001205890"/>
    </source>
</evidence>
<protein>
    <submittedName>
        <fullName evidence="6">Response regulator transcription factor</fullName>
    </submittedName>
</protein>
<dbReference type="InterPro" id="IPR036388">
    <property type="entry name" value="WH-like_DNA-bd_sf"/>
</dbReference>
<dbReference type="PROSITE" id="PS50043">
    <property type="entry name" value="HTH_LUXR_2"/>
    <property type="match status" value="1"/>
</dbReference>
<dbReference type="SMART" id="SM00421">
    <property type="entry name" value="HTH_LUXR"/>
    <property type="match status" value="1"/>
</dbReference>
<evidence type="ECO:0000259" key="5">
    <source>
        <dbReference type="PROSITE" id="PS50110"/>
    </source>
</evidence>
<dbReference type="PROSITE" id="PS50110">
    <property type="entry name" value="RESPONSE_REGULATORY"/>
    <property type="match status" value="1"/>
</dbReference>
<organism evidence="6 7">
    <name type="scientific">Alsobacter ponti</name>
    <dbReference type="NCBI Taxonomy" id="2962936"/>
    <lineage>
        <taxon>Bacteria</taxon>
        <taxon>Pseudomonadati</taxon>
        <taxon>Pseudomonadota</taxon>
        <taxon>Alphaproteobacteria</taxon>
        <taxon>Hyphomicrobiales</taxon>
        <taxon>Alsobacteraceae</taxon>
        <taxon>Alsobacter</taxon>
    </lineage>
</organism>
<comment type="caution">
    <text evidence="6">The sequence shown here is derived from an EMBL/GenBank/DDBJ whole genome shotgun (WGS) entry which is preliminary data.</text>
</comment>
<dbReference type="InterPro" id="IPR011006">
    <property type="entry name" value="CheY-like_superfamily"/>
</dbReference>
<evidence type="ECO:0000256" key="2">
    <source>
        <dbReference type="ARBA" id="ARBA00023125"/>
    </source>
</evidence>
<proteinExistence type="predicted"/>
<feature type="domain" description="HTH luxR-type" evidence="4">
    <location>
        <begin position="153"/>
        <end position="218"/>
    </location>
</feature>
<dbReference type="SUPFAM" id="SSF46894">
    <property type="entry name" value="C-terminal effector domain of the bipartite response regulators"/>
    <property type="match status" value="1"/>
</dbReference>
<dbReference type="InterPro" id="IPR058245">
    <property type="entry name" value="NreC/VraR/RcsB-like_REC"/>
</dbReference>
<dbReference type="Gene3D" id="1.10.10.10">
    <property type="entry name" value="Winged helix-like DNA-binding domain superfamily/Winged helix DNA-binding domain"/>
    <property type="match status" value="1"/>
</dbReference>
<feature type="modified residue" description="4-aspartylphosphate" evidence="3">
    <location>
        <position position="62"/>
    </location>
</feature>
<dbReference type="PRINTS" id="PR00038">
    <property type="entry name" value="HTHLUXR"/>
</dbReference>
<dbReference type="SUPFAM" id="SSF52172">
    <property type="entry name" value="CheY-like"/>
    <property type="match status" value="1"/>
</dbReference>
<accession>A0ABT1L703</accession>
<dbReference type="Pfam" id="PF00196">
    <property type="entry name" value="GerE"/>
    <property type="match status" value="1"/>
</dbReference>
<evidence type="ECO:0000259" key="4">
    <source>
        <dbReference type="PROSITE" id="PS50043"/>
    </source>
</evidence>
<dbReference type="InterPro" id="IPR016032">
    <property type="entry name" value="Sig_transdc_resp-reg_C-effctor"/>
</dbReference>
<dbReference type="SMART" id="SM00448">
    <property type="entry name" value="REC"/>
    <property type="match status" value="1"/>
</dbReference>
<dbReference type="InterPro" id="IPR001789">
    <property type="entry name" value="Sig_transdc_resp-reg_receiver"/>
</dbReference>
<dbReference type="RefSeq" id="WP_254737964.1">
    <property type="nucleotide sequence ID" value="NZ_JANCLU010000001.1"/>
</dbReference>
<dbReference type="Pfam" id="PF00072">
    <property type="entry name" value="Response_reg"/>
    <property type="match status" value="1"/>
</dbReference>
<keyword evidence="7" id="KW-1185">Reference proteome</keyword>
<keyword evidence="1 3" id="KW-0597">Phosphoprotein</keyword>
<dbReference type="PANTHER" id="PTHR45566:SF1">
    <property type="entry name" value="HTH-TYPE TRANSCRIPTIONAL REGULATOR YHJB-RELATED"/>
    <property type="match status" value="1"/>
</dbReference>
<dbReference type="Proteomes" id="UP001205890">
    <property type="component" value="Unassembled WGS sequence"/>
</dbReference>
<sequence>MPTTHASTATALIADDDAFFRMALSAILTARLGVREVLEAGSLDEAVERLSAHPEVTFALFDLAMPGMDSAASLRGVRDCFPKIKVAVVSGSQRRGDILAALEAGAHGYVPKSLGVVELPNALRRIMDGAIFVPPSLAELPAAEKPAAEPGAGPACPEGLTPRQRDVLELLVRGLSNKEIARTLDIGEGTVKVHMAALFRGLGVSTRAAAAAVGARLLEAAPAR</sequence>
<feature type="domain" description="Response regulatory" evidence="5">
    <location>
        <begin position="10"/>
        <end position="127"/>
    </location>
</feature>
<dbReference type="InterPro" id="IPR000792">
    <property type="entry name" value="Tscrpt_reg_LuxR_C"/>
</dbReference>
<dbReference type="CDD" id="cd06170">
    <property type="entry name" value="LuxR_C_like"/>
    <property type="match status" value="1"/>
</dbReference>
<evidence type="ECO:0000256" key="1">
    <source>
        <dbReference type="ARBA" id="ARBA00022553"/>
    </source>
</evidence>
<evidence type="ECO:0000256" key="3">
    <source>
        <dbReference type="PROSITE-ProRule" id="PRU00169"/>
    </source>
</evidence>
<dbReference type="EMBL" id="JANCLU010000001">
    <property type="protein sequence ID" value="MCP8937231.1"/>
    <property type="molecule type" value="Genomic_DNA"/>
</dbReference>
<dbReference type="CDD" id="cd17535">
    <property type="entry name" value="REC_NarL-like"/>
    <property type="match status" value="1"/>
</dbReference>